<dbReference type="RefSeq" id="WP_344739716.1">
    <property type="nucleotide sequence ID" value="NZ_BAAAYU010000005.1"/>
</dbReference>
<sequence>MRYSVDIAGVANLTSDMVARVDEVASDVAEALSAVDDATDALRAHAVDVAAALDAVFAVRRASGPGVSAKSRQLLAAVQQATLEYAMGDEQMSTQTSAVTPDAPGRGFGPVAR</sequence>
<name>A0ABP7AXE1_9MICO</name>
<evidence type="ECO:0000256" key="1">
    <source>
        <dbReference type="SAM" id="MobiDB-lite"/>
    </source>
</evidence>
<feature type="region of interest" description="Disordered" evidence="1">
    <location>
        <begin position="89"/>
        <end position="113"/>
    </location>
</feature>
<keyword evidence="3" id="KW-1185">Reference proteome</keyword>
<reference evidence="3" key="1">
    <citation type="journal article" date="2019" name="Int. J. Syst. Evol. Microbiol.">
        <title>The Global Catalogue of Microorganisms (GCM) 10K type strain sequencing project: providing services to taxonomists for standard genome sequencing and annotation.</title>
        <authorList>
            <consortium name="The Broad Institute Genomics Platform"/>
            <consortium name="The Broad Institute Genome Sequencing Center for Infectious Disease"/>
            <person name="Wu L."/>
            <person name="Ma J."/>
        </authorList>
    </citation>
    <scope>NUCLEOTIDE SEQUENCE [LARGE SCALE GENOMIC DNA]</scope>
    <source>
        <strain evidence="3">JCM 16544</strain>
    </source>
</reference>
<comment type="caution">
    <text evidence="2">The sequence shown here is derived from an EMBL/GenBank/DDBJ whole genome shotgun (WGS) entry which is preliminary data.</text>
</comment>
<evidence type="ECO:0000313" key="3">
    <source>
        <dbReference type="Proteomes" id="UP001501697"/>
    </source>
</evidence>
<organism evidence="2 3">
    <name type="scientific">Microbacterium awajiense</name>
    <dbReference type="NCBI Taxonomy" id="415214"/>
    <lineage>
        <taxon>Bacteria</taxon>
        <taxon>Bacillati</taxon>
        <taxon>Actinomycetota</taxon>
        <taxon>Actinomycetes</taxon>
        <taxon>Micrococcales</taxon>
        <taxon>Microbacteriaceae</taxon>
        <taxon>Microbacterium</taxon>
    </lineage>
</organism>
<protein>
    <recommendedName>
        <fullName evidence="4">PE domain-containing protein</fullName>
    </recommendedName>
</protein>
<evidence type="ECO:0008006" key="4">
    <source>
        <dbReference type="Google" id="ProtNLM"/>
    </source>
</evidence>
<gene>
    <name evidence="2" type="ORF">GCM10022200_28560</name>
</gene>
<dbReference type="EMBL" id="BAAAYU010000005">
    <property type="protein sequence ID" value="GAA3642961.1"/>
    <property type="molecule type" value="Genomic_DNA"/>
</dbReference>
<dbReference type="Proteomes" id="UP001501697">
    <property type="component" value="Unassembled WGS sequence"/>
</dbReference>
<evidence type="ECO:0000313" key="2">
    <source>
        <dbReference type="EMBL" id="GAA3642961.1"/>
    </source>
</evidence>
<proteinExistence type="predicted"/>
<accession>A0ABP7AXE1</accession>